<proteinExistence type="inferred from homology"/>
<dbReference type="RefSeq" id="WP_340358046.1">
    <property type="nucleotide sequence ID" value="NZ_JBBKZU010000007.1"/>
</dbReference>
<dbReference type="EMBL" id="JBBKZU010000007">
    <property type="protein sequence ID" value="MEJ8812792.1"/>
    <property type="molecule type" value="Genomic_DNA"/>
</dbReference>
<feature type="domain" description="DNA-binding protein H-NS-like C-terminal" evidence="6">
    <location>
        <begin position="119"/>
        <end position="164"/>
    </location>
</feature>
<accession>A0ABU8VI00</accession>
<keyword evidence="8" id="KW-1185">Reference proteome</keyword>
<feature type="region of interest" description="Disordered" evidence="5">
    <location>
        <begin position="49"/>
        <end position="87"/>
    </location>
</feature>
<dbReference type="InterPro" id="IPR027444">
    <property type="entry name" value="H-NS_C_dom"/>
</dbReference>
<evidence type="ECO:0000313" key="8">
    <source>
        <dbReference type="Proteomes" id="UP001365846"/>
    </source>
</evidence>
<dbReference type="Pfam" id="PF00816">
    <property type="entry name" value="Histone_HNS"/>
    <property type="match status" value="2"/>
</dbReference>
<protein>
    <submittedName>
        <fullName evidence="7">H-NS family nucleoid-associated regulatory protein</fullName>
    </submittedName>
</protein>
<feature type="domain" description="DNA-binding protein H-NS-like C-terminal" evidence="6">
    <location>
        <begin position="54"/>
        <end position="108"/>
    </location>
</feature>
<evidence type="ECO:0000256" key="5">
    <source>
        <dbReference type="SAM" id="MobiDB-lite"/>
    </source>
</evidence>
<evidence type="ECO:0000256" key="1">
    <source>
        <dbReference type="ARBA" id="ARBA00004453"/>
    </source>
</evidence>
<dbReference type="Gene3D" id="4.10.430.10">
    <property type="entry name" value="Histone-like protein H-NS, C-terminal domain"/>
    <property type="match status" value="2"/>
</dbReference>
<dbReference type="SUPFAM" id="SSF81273">
    <property type="entry name" value="H-NS histone-like proteins"/>
    <property type="match status" value="2"/>
</dbReference>
<feature type="region of interest" description="Disordered" evidence="5">
    <location>
        <begin position="109"/>
        <end position="147"/>
    </location>
</feature>
<sequence>MANSYAEIQKKIAALQKEADAALAREVAGVIDRIRVAITHYGLTPDQLFGRTATKPTKERAAKVPGQKKQGRIAYGDGQGNTWGGWGKRPTWLREALAAGKKLEDFQVSAQATKPATRKNMKKRRPSGVLYSDGAGHSWTGRGPQPRWLKEAIAEGKTLEQMRSQSS</sequence>
<gene>
    <name evidence="7" type="ORF">WKW77_17020</name>
</gene>
<dbReference type="InterPro" id="IPR037150">
    <property type="entry name" value="H-NS_C_dom_sf"/>
</dbReference>
<evidence type="ECO:0000256" key="4">
    <source>
        <dbReference type="ARBA" id="ARBA00023125"/>
    </source>
</evidence>
<organism evidence="7 8">
    <name type="scientific">Variovorax ureilyticus</name>
    <dbReference type="NCBI Taxonomy" id="1836198"/>
    <lineage>
        <taxon>Bacteria</taxon>
        <taxon>Pseudomonadati</taxon>
        <taxon>Pseudomonadota</taxon>
        <taxon>Betaproteobacteria</taxon>
        <taxon>Burkholderiales</taxon>
        <taxon>Comamonadaceae</taxon>
        <taxon>Variovorax</taxon>
    </lineage>
</organism>
<evidence type="ECO:0000256" key="2">
    <source>
        <dbReference type="ARBA" id="ARBA00010610"/>
    </source>
</evidence>
<evidence type="ECO:0000313" key="7">
    <source>
        <dbReference type="EMBL" id="MEJ8812792.1"/>
    </source>
</evidence>
<name>A0ABU8VI00_9BURK</name>
<keyword evidence="4" id="KW-0238">DNA-binding</keyword>
<feature type="compositionally biased region" description="Gly residues" evidence="5">
    <location>
        <begin position="77"/>
        <end position="87"/>
    </location>
</feature>
<comment type="subcellular location">
    <subcellularLocation>
        <location evidence="1">Cytoplasm</location>
        <location evidence="1">Nucleoid</location>
    </subcellularLocation>
</comment>
<keyword evidence="3" id="KW-0963">Cytoplasm</keyword>
<dbReference type="SMART" id="SM00528">
    <property type="entry name" value="HNS"/>
    <property type="match status" value="2"/>
</dbReference>
<comment type="caution">
    <text evidence="7">The sequence shown here is derived from an EMBL/GenBank/DDBJ whole genome shotgun (WGS) entry which is preliminary data.</text>
</comment>
<dbReference type="PANTHER" id="PTHR38097:SF2">
    <property type="entry name" value="DNA-BINDING PROTEIN STPA"/>
    <property type="match status" value="1"/>
</dbReference>
<comment type="similarity">
    <text evidence="2">Belongs to the histone-like protein H-NS family.</text>
</comment>
<feature type="compositionally biased region" description="Basic residues" evidence="5">
    <location>
        <begin position="116"/>
        <end position="126"/>
    </location>
</feature>
<dbReference type="Proteomes" id="UP001365846">
    <property type="component" value="Unassembled WGS sequence"/>
</dbReference>
<reference evidence="7 8" key="1">
    <citation type="submission" date="2024-03" db="EMBL/GenBank/DDBJ databases">
        <title>Novel species of the genus Variovorax.</title>
        <authorList>
            <person name="Liu Q."/>
            <person name="Xin Y.-H."/>
        </authorList>
    </citation>
    <scope>NUCLEOTIDE SEQUENCE [LARGE SCALE GENOMIC DNA]</scope>
    <source>
        <strain evidence="7 8">KACC 18899</strain>
    </source>
</reference>
<evidence type="ECO:0000256" key="3">
    <source>
        <dbReference type="ARBA" id="ARBA00022490"/>
    </source>
</evidence>
<evidence type="ECO:0000259" key="6">
    <source>
        <dbReference type="SMART" id="SM00528"/>
    </source>
</evidence>
<dbReference type="PANTHER" id="PTHR38097">
    <property type="match status" value="1"/>
</dbReference>